<reference evidence="2 3" key="1">
    <citation type="journal article" date="2019" name="Genome Biol. Evol.">
        <title>Insights into the evolution of the New World diploid cottons (Gossypium, subgenus Houzingenia) based on genome sequencing.</title>
        <authorList>
            <person name="Grover C.E."/>
            <person name="Arick M.A. 2nd"/>
            <person name="Thrash A."/>
            <person name="Conover J.L."/>
            <person name="Sanders W.S."/>
            <person name="Peterson D.G."/>
            <person name="Frelichowski J.E."/>
            <person name="Scheffler J.A."/>
            <person name="Scheffler B.E."/>
            <person name="Wendel J.F."/>
        </authorList>
    </citation>
    <scope>NUCLEOTIDE SEQUENCE [LARGE SCALE GENOMIC DNA]</scope>
    <source>
        <strain evidence="2">1</strain>
        <tissue evidence="2">Leaf</tissue>
    </source>
</reference>
<dbReference type="Pfam" id="PF13966">
    <property type="entry name" value="zf-RVT"/>
    <property type="match status" value="1"/>
</dbReference>
<evidence type="ECO:0000313" key="3">
    <source>
        <dbReference type="Proteomes" id="UP000593576"/>
    </source>
</evidence>
<protein>
    <recommendedName>
        <fullName evidence="1">Reverse transcriptase zinc-binding domain-containing protein</fullName>
    </recommendedName>
</protein>
<proteinExistence type="predicted"/>
<organism evidence="2 3">
    <name type="scientific">Gossypium schwendimanii</name>
    <name type="common">Cotton</name>
    <dbReference type="NCBI Taxonomy" id="34291"/>
    <lineage>
        <taxon>Eukaryota</taxon>
        <taxon>Viridiplantae</taxon>
        <taxon>Streptophyta</taxon>
        <taxon>Embryophyta</taxon>
        <taxon>Tracheophyta</taxon>
        <taxon>Spermatophyta</taxon>
        <taxon>Magnoliopsida</taxon>
        <taxon>eudicotyledons</taxon>
        <taxon>Gunneridae</taxon>
        <taxon>Pentapetalae</taxon>
        <taxon>rosids</taxon>
        <taxon>malvids</taxon>
        <taxon>Malvales</taxon>
        <taxon>Malvaceae</taxon>
        <taxon>Malvoideae</taxon>
        <taxon>Gossypium</taxon>
    </lineage>
</organism>
<keyword evidence="3" id="KW-1185">Reference proteome</keyword>
<sequence length="192" mass="22263">MLKEESWNPKYELWKKAWKLLGQQRVYFFFWTILKQRLLTNAERAKRGLTEDPSCLICGHASEDILHVTRNCTLAKEVNPNPTAGKLFGLLAWRLWKNHLFIFQGKSWSPEETIKTSESGLTLTQMGPFEWTQGLQLQGECCATKMIYGMYEECHELMKSCVWDVSIHSVGNVSRVTAVVNKEVHRDCKHEL</sequence>
<evidence type="ECO:0000259" key="1">
    <source>
        <dbReference type="Pfam" id="PF13966"/>
    </source>
</evidence>
<dbReference type="EMBL" id="JABFAF010000008">
    <property type="protein sequence ID" value="MBA0862927.1"/>
    <property type="molecule type" value="Genomic_DNA"/>
</dbReference>
<name>A0A7J9LWH0_GOSSC</name>
<dbReference type="OrthoDB" id="1752219at2759"/>
<dbReference type="AlphaFoldDB" id="A0A7J9LWH0"/>
<gene>
    <name evidence="2" type="ORF">Goshw_014381</name>
</gene>
<evidence type="ECO:0000313" key="2">
    <source>
        <dbReference type="EMBL" id="MBA0862927.1"/>
    </source>
</evidence>
<dbReference type="InterPro" id="IPR026960">
    <property type="entry name" value="RVT-Znf"/>
</dbReference>
<dbReference type="Proteomes" id="UP000593576">
    <property type="component" value="Unassembled WGS sequence"/>
</dbReference>
<feature type="domain" description="Reverse transcriptase zinc-binding" evidence="1">
    <location>
        <begin position="9"/>
        <end position="78"/>
    </location>
</feature>
<accession>A0A7J9LWH0</accession>
<comment type="caution">
    <text evidence="2">The sequence shown here is derived from an EMBL/GenBank/DDBJ whole genome shotgun (WGS) entry which is preliminary data.</text>
</comment>